<dbReference type="Proteomes" id="UP001430065">
    <property type="component" value="Unassembled WGS sequence"/>
</dbReference>
<evidence type="ECO:0000256" key="1">
    <source>
        <dbReference type="ARBA" id="ARBA00007689"/>
    </source>
</evidence>
<protein>
    <recommendedName>
        <fullName evidence="2">YCII-related domain-containing protein</fullName>
    </recommendedName>
</protein>
<dbReference type="Pfam" id="PF03795">
    <property type="entry name" value="YCII"/>
    <property type="match status" value="1"/>
</dbReference>
<dbReference type="PANTHER" id="PTHR35174">
    <property type="entry name" value="BLL7171 PROTEIN-RELATED"/>
    <property type="match status" value="1"/>
</dbReference>
<dbReference type="PANTHER" id="PTHR35174:SF3">
    <property type="entry name" value="BLL7171 PROTEIN"/>
    <property type="match status" value="1"/>
</dbReference>
<comment type="similarity">
    <text evidence="1">Belongs to the YciI family.</text>
</comment>
<evidence type="ECO:0000313" key="3">
    <source>
        <dbReference type="EMBL" id="MBM7121459.1"/>
    </source>
</evidence>
<dbReference type="InterPro" id="IPR011008">
    <property type="entry name" value="Dimeric_a/b-barrel"/>
</dbReference>
<proteinExistence type="inferred from homology"/>
<dbReference type="EMBL" id="JADIKC010000003">
    <property type="protein sequence ID" value="MBM7121459.1"/>
    <property type="molecule type" value="Genomic_DNA"/>
</dbReference>
<dbReference type="InterPro" id="IPR005545">
    <property type="entry name" value="YCII"/>
</dbReference>
<sequence length="115" mass="12592">MPQYLVAIHHPENYDPSLEDDAMIRDIGQLNEAMKAAGARFFAGGLESPGKARSLRKQSDGKVVVTDGPYIESKEHIGGFWILEAADMDAALAWGRKAVVACRAPVEVRAFLRHS</sequence>
<dbReference type="Gene3D" id="3.30.70.1060">
    <property type="entry name" value="Dimeric alpha+beta barrel"/>
    <property type="match status" value="1"/>
</dbReference>
<feature type="domain" description="YCII-related" evidence="2">
    <location>
        <begin position="14"/>
        <end position="97"/>
    </location>
</feature>
<comment type="caution">
    <text evidence="3">The sequence shown here is derived from an EMBL/GenBank/DDBJ whole genome shotgun (WGS) entry which is preliminary data.</text>
</comment>
<name>A0ABS2JS91_9GAMM</name>
<evidence type="ECO:0000313" key="4">
    <source>
        <dbReference type="Proteomes" id="UP001430065"/>
    </source>
</evidence>
<gene>
    <name evidence="3" type="ORF">ISP20_09865</name>
</gene>
<dbReference type="SUPFAM" id="SSF54909">
    <property type="entry name" value="Dimeric alpha+beta barrel"/>
    <property type="match status" value="1"/>
</dbReference>
<accession>A0ABS2JS91</accession>
<organism evidence="3 4">
    <name type="scientific">Dyella kyungheensis</name>
    <dbReference type="NCBI Taxonomy" id="1242174"/>
    <lineage>
        <taxon>Bacteria</taxon>
        <taxon>Pseudomonadati</taxon>
        <taxon>Pseudomonadota</taxon>
        <taxon>Gammaproteobacteria</taxon>
        <taxon>Lysobacterales</taxon>
        <taxon>Rhodanobacteraceae</taxon>
        <taxon>Dyella</taxon>
    </lineage>
</organism>
<keyword evidence="4" id="KW-1185">Reference proteome</keyword>
<reference evidence="3 4" key="1">
    <citation type="submission" date="2020-10" db="EMBL/GenBank/DDBJ databases">
        <title>Phylogeny of dyella-like bacteria.</title>
        <authorList>
            <person name="Fu J."/>
        </authorList>
    </citation>
    <scope>NUCLEOTIDE SEQUENCE [LARGE SCALE GENOMIC DNA]</scope>
    <source>
        <strain evidence="3 4">THG-B117</strain>
    </source>
</reference>
<evidence type="ECO:0000259" key="2">
    <source>
        <dbReference type="Pfam" id="PF03795"/>
    </source>
</evidence>